<dbReference type="GO" id="GO:0004843">
    <property type="term" value="F:cysteine-type deubiquitinase activity"/>
    <property type="evidence" value="ECO:0007669"/>
    <property type="project" value="UniProtKB-EC"/>
</dbReference>
<dbReference type="SMART" id="SM01246">
    <property type="entry name" value="Josephin"/>
    <property type="match status" value="1"/>
</dbReference>
<evidence type="ECO:0000256" key="1">
    <source>
        <dbReference type="ARBA" id="ARBA00000707"/>
    </source>
</evidence>
<dbReference type="WBParaSite" id="L893_g31800.t1">
    <property type="protein sequence ID" value="L893_g31800.t1"/>
    <property type="gene ID" value="L893_g31800"/>
</dbReference>
<dbReference type="GO" id="GO:0016579">
    <property type="term" value="P:protein deubiquitination"/>
    <property type="evidence" value="ECO:0007669"/>
    <property type="project" value="InterPro"/>
</dbReference>
<evidence type="ECO:0000259" key="7">
    <source>
        <dbReference type="PROSITE" id="PS50957"/>
    </source>
</evidence>
<accession>A0A1I8A0P1</accession>
<feature type="active site" evidence="6">
    <location>
        <position position="209"/>
    </location>
</feature>
<dbReference type="PROSITE" id="PS50957">
    <property type="entry name" value="JOSEPHIN"/>
    <property type="match status" value="1"/>
</dbReference>
<dbReference type="Pfam" id="PF02099">
    <property type="entry name" value="Josephin"/>
    <property type="match status" value="1"/>
</dbReference>
<evidence type="ECO:0000256" key="5">
    <source>
        <dbReference type="ARBA" id="ARBA00022801"/>
    </source>
</evidence>
<keyword evidence="5 6" id="KW-0378">Hydrolase</keyword>
<dbReference type="InterPro" id="IPR040053">
    <property type="entry name" value="JOSD1/2"/>
</dbReference>
<evidence type="ECO:0000256" key="4">
    <source>
        <dbReference type="ARBA" id="ARBA00022786"/>
    </source>
</evidence>
<feature type="active site" evidence="6">
    <location>
        <position position="194"/>
    </location>
</feature>
<feature type="active site" evidence="6">
    <location>
        <position position="97"/>
    </location>
</feature>
<proteinExistence type="predicted"/>
<evidence type="ECO:0000256" key="3">
    <source>
        <dbReference type="ARBA" id="ARBA00022670"/>
    </source>
</evidence>
<evidence type="ECO:0000313" key="9">
    <source>
        <dbReference type="WBParaSite" id="L893_g31800.t1"/>
    </source>
</evidence>
<dbReference type="PRINTS" id="PR01233">
    <property type="entry name" value="JOSEPHIN"/>
</dbReference>
<keyword evidence="4" id="KW-0833">Ubl conjugation pathway</keyword>
<evidence type="ECO:0000256" key="6">
    <source>
        <dbReference type="PROSITE-ProRule" id="PRU00331"/>
    </source>
</evidence>
<feature type="domain" description="Josephin" evidence="7">
    <location>
        <begin position="84"/>
        <end position="254"/>
    </location>
</feature>
<dbReference type="GO" id="GO:0006508">
    <property type="term" value="P:proteolysis"/>
    <property type="evidence" value="ECO:0007669"/>
    <property type="project" value="UniProtKB-KW"/>
</dbReference>
<dbReference type="Gene3D" id="3.90.70.40">
    <property type="match status" value="1"/>
</dbReference>
<name>A0A1I8A0P1_9BILA</name>
<protein>
    <recommendedName>
        <fullName evidence="2">ubiquitinyl hydrolase 1</fullName>
        <ecNumber evidence="2">3.4.19.12</ecNumber>
    </recommendedName>
</protein>
<dbReference type="AlphaFoldDB" id="A0A1I8A0P1"/>
<dbReference type="InterPro" id="IPR006155">
    <property type="entry name" value="Josephin"/>
</dbReference>
<comment type="catalytic activity">
    <reaction evidence="1">
        <text>Thiol-dependent hydrolysis of ester, thioester, amide, peptide and isopeptide bonds formed by the C-terminal Gly of ubiquitin (a 76-residue protein attached to proteins as an intracellular targeting signal).</text>
        <dbReference type="EC" id="3.4.19.12"/>
    </reaction>
</comment>
<dbReference type="PANTHER" id="PTHR13291:SF0">
    <property type="entry name" value="JOSEPHIN-LIKE PROTEIN"/>
    <property type="match status" value="1"/>
</dbReference>
<dbReference type="Proteomes" id="UP000095287">
    <property type="component" value="Unplaced"/>
</dbReference>
<reference evidence="9" key="1">
    <citation type="submission" date="2016-11" db="UniProtKB">
        <authorList>
            <consortium name="WormBaseParasite"/>
        </authorList>
    </citation>
    <scope>IDENTIFICATION</scope>
</reference>
<evidence type="ECO:0000256" key="2">
    <source>
        <dbReference type="ARBA" id="ARBA00012759"/>
    </source>
</evidence>
<dbReference type="EC" id="3.4.19.12" evidence="2"/>
<organism evidence="8 9">
    <name type="scientific">Steinernema glaseri</name>
    <dbReference type="NCBI Taxonomy" id="37863"/>
    <lineage>
        <taxon>Eukaryota</taxon>
        <taxon>Metazoa</taxon>
        <taxon>Ecdysozoa</taxon>
        <taxon>Nematoda</taxon>
        <taxon>Chromadorea</taxon>
        <taxon>Rhabditida</taxon>
        <taxon>Tylenchina</taxon>
        <taxon>Panagrolaimomorpha</taxon>
        <taxon>Strongyloidoidea</taxon>
        <taxon>Steinernematidae</taxon>
        <taxon>Steinernema</taxon>
    </lineage>
</organism>
<keyword evidence="8" id="KW-1185">Reference proteome</keyword>
<sequence length="255" mass="28870">MFYPVLYPLECFDKHTVTGEGGAEQDDASGRSVPLLVERTTKDRTCDVSSATVVRTIQSIQLAFVASVLMPRSASAMNEDNVADSPRYHEKQRRQMCLLHTLNNMFQREEFTKANLDDICLAMDGSQWFNAHRSMLGLGNYDANVLMAALESRDLCLTFFDSRLSLDCINDEVVLAYIFNVPSDSYIPFFRGRHWFSVIKINGSFFNLDSKLTSPVRIKDFPEFARRHLAKKDSMLIVTRKEDAKNCIARAGIGS</sequence>
<keyword evidence="3" id="KW-0645">Protease</keyword>
<dbReference type="PANTHER" id="PTHR13291">
    <property type="entry name" value="JOSEPHIN 1, 2"/>
    <property type="match status" value="1"/>
</dbReference>
<evidence type="ECO:0000313" key="8">
    <source>
        <dbReference type="Proteomes" id="UP000095287"/>
    </source>
</evidence>